<dbReference type="EMBL" id="UZAM01013983">
    <property type="protein sequence ID" value="VDP31317.1"/>
    <property type="molecule type" value="Genomic_DNA"/>
</dbReference>
<keyword evidence="4" id="KW-1185">Reference proteome</keyword>
<dbReference type="GO" id="GO:0031507">
    <property type="term" value="P:heterochromatin formation"/>
    <property type="evidence" value="ECO:0007669"/>
    <property type="project" value="TreeGrafter"/>
</dbReference>
<dbReference type="GO" id="GO:0090435">
    <property type="term" value="P:protein localization to nuclear envelope"/>
    <property type="evidence" value="ECO:0007669"/>
    <property type="project" value="TreeGrafter"/>
</dbReference>
<evidence type="ECO:0000313" key="4">
    <source>
        <dbReference type="Proteomes" id="UP000270296"/>
    </source>
</evidence>
<proteinExistence type="predicted"/>
<name>A0A183J3C5_9BILA</name>
<keyword evidence="1" id="KW-0175">Coiled coil</keyword>
<dbReference type="GO" id="GO:0005200">
    <property type="term" value="F:structural constituent of cytoskeleton"/>
    <property type="evidence" value="ECO:0007669"/>
    <property type="project" value="TreeGrafter"/>
</dbReference>
<dbReference type="InterPro" id="IPR001322">
    <property type="entry name" value="Lamin_tail_dom"/>
</dbReference>
<dbReference type="GO" id="GO:0051664">
    <property type="term" value="P:nuclear pore localization"/>
    <property type="evidence" value="ECO:0007669"/>
    <property type="project" value="TreeGrafter"/>
</dbReference>
<gene>
    <name evidence="3" type="ORF">SBAD_LOCUS10373</name>
</gene>
<reference evidence="5" key="1">
    <citation type="submission" date="2016-06" db="UniProtKB">
        <authorList>
            <consortium name="WormBaseParasite"/>
        </authorList>
    </citation>
    <scope>IDENTIFICATION</scope>
</reference>
<sequence>MNSFQEKRYVFLAGEPGAGESSFRRFRGPPARESLRCSSQGYISIVECDADGKYLLLLNNHRSRDQNMDRWKVVRRVNGTNETTYELPMDFQLKAGQSVKIWAGRPAVKADNDLVFEEITSWGVGRNEVTTLYNKNDQEKATLVKNEKK</sequence>
<dbReference type="Proteomes" id="UP000270296">
    <property type="component" value="Unassembled WGS sequence"/>
</dbReference>
<dbReference type="Pfam" id="PF00932">
    <property type="entry name" value="LTD"/>
    <property type="match status" value="1"/>
</dbReference>
<organism evidence="5">
    <name type="scientific">Soboliphyme baturini</name>
    <dbReference type="NCBI Taxonomy" id="241478"/>
    <lineage>
        <taxon>Eukaryota</taxon>
        <taxon>Metazoa</taxon>
        <taxon>Ecdysozoa</taxon>
        <taxon>Nematoda</taxon>
        <taxon>Enoplea</taxon>
        <taxon>Dorylaimia</taxon>
        <taxon>Dioctophymatida</taxon>
        <taxon>Dioctophymatoidea</taxon>
        <taxon>Soboliphymatidae</taxon>
        <taxon>Soboliphyme</taxon>
    </lineage>
</organism>
<evidence type="ECO:0000259" key="2">
    <source>
        <dbReference type="PROSITE" id="PS51841"/>
    </source>
</evidence>
<accession>A0A183J3C5</accession>
<dbReference type="WBParaSite" id="SBAD_0001073801-mRNA-1">
    <property type="protein sequence ID" value="SBAD_0001073801-mRNA-1"/>
    <property type="gene ID" value="SBAD_0001073801"/>
</dbReference>
<dbReference type="GO" id="GO:0006998">
    <property type="term" value="P:nuclear envelope organization"/>
    <property type="evidence" value="ECO:0007669"/>
    <property type="project" value="TreeGrafter"/>
</dbReference>
<evidence type="ECO:0000313" key="3">
    <source>
        <dbReference type="EMBL" id="VDP31317.1"/>
    </source>
</evidence>
<dbReference type="PANTHER" id="PTHR45721:SF12">
    <property type="entry name" value="INTERMEDIATE FILAMENT PROTEIN IFA-1"/>
    <property type="match status" value="1"/>
</dbReference>
<dbReference type="Gene3D" id="2.60.40.1260">
    <property type="entry name" value="Lamin Tail domain"/>
    <property type="match status" value="1"/>
</dbReference>
<reference evidence="3 4" key="2">
    <citation type="submission" date="2018-11" db="EMBL/GenBank/DDBJ databases">
        <authorList>
            <consortium name="Pathogen Informatics"/>
        </authorList>
    </citation>
    <scope>NUCLEOTIDE SEQUENCE [LARGE SCALE GENOMIC DNA]</scope>
</reference>
<dbReference type="AlphaFoldDB" id="A0A183J3C5"/>
<evidence type="ECO:0000313" key="5">
    <source>
        <dbReference type="WBParaSite" id="SBAD_0001073801-mRNA-1"/>
    </source>
</evidence>
<dbReference type="GO" id="GO:0005652">
    <property type="term" value="C:nuclear lamina"/>
    <property type="evidence" value="ECO:0007669"/>
    <property type="project" value="TreeGrafter"/>
</dbReference>
<feature type="domain" description="LTD" evidence="2">
    <location>
        <begin position="38"/>
        <end position="147"/>
    </location>
</feature>
<dbReference type="InterPro" id="IPR036415">
    <property type="entry name" value="Lamin_tail_dom_sf"/>
</dbReference>
<dbReference type="GO" id="GO:0007097">
    <property type="term" value="P:nuclear migration"/>
    <property type="evidence" value="ECO:0007669"/>
    <property type="project" value="TreeGrafter"/>
</dbReference>
<dbReference type="PROSITE" id="PS51841">
    <property type="entry name" value="LTD"/>
    <property type="match status" value="1"/>
</dbReference>
<protein>
    <submittedName>
        <fullName evidence="5">LTD domain-containing protein</fullName>
    </submittedName>
</protein>
<dbReference type="PANTHER" id="PTHR45721">
    <property type="entry name" value="LAMIN DM0-RELATED"/>
    <property type="match status" value="1"/>
</dbReference>
<dbReference type="OrthoDB" id="10031302at2759"/>
<dbReference type="SUPFAM" id="SSF74853">
    <property type="entry name" value="Lamin A/C globular tail domain"/>
    <property type="match status" value="1"/>
</dbReference>
<evidence type="ECO:0000256" key="1">
    <source>
        <dbReference type="ARBA" id="ARBA00023054"/>
    </source>
</evidence>